<dbReference type="AlphaFoldDB" id="A0A834YAF3"/>
<dbReference type="InterPro" id="IPR000010">
    <property type="entry name" value="Cystatin_dom"/>
</dbReference>
<organism evidence="4 5">
    <name type="scientific">Tetracentron sinense</name>
    <name type="common">Spur-leaf</name>
    <dbReference type="NCBI Taxonomy" id="13715"/>
    <lineage>
        <taxon>Eukaryota</taxon>
        <taxon>Viridiplantae</taxon>
        <taxon>Streptophyta</taxon>
        <taxon>Embryophyta</taxon>
        <taxon>Tracheophyta</taxon>
        <taxon>Spermatophyta</taxon>
        <taxon>Magnoliopsida</taxon>
        <taxon>Trochodendrales</taxon>
        <taxon>Trochodendraceae</taxon>
        <taxon>Tetracentron</taxon>
    </lineage>
</organism>
<evidence type="ECO:0000256" key="2">
    <source>
        <dbReference type="ARBA" id="ARBA00022704"/>
    </source>
</evidence>
<keyword evidence="2" id="KW-0789">Thiol protease inhibitor</keyword>
<evidence type="ECO:0000313" key="4">
    <source>
        <dbReference type="EMBL" id="KAF8369649.1"/>
    </source>
</evidence>
<dbReference type="OrthoDB" id="2016588at2759"/>
<gene>
    <name evidence="4" type="ORF">HHK36_032335</name>
</gene>
<dbReference type="SMART" id="SM00043">
    <property type="entry name" value="CY"/>
    <property type="match status" value="1"/>
</dbReference>
<dbReference type="PANTHER" id="PTHR47364">
    <property type="entry name" value="CYSTEINE PROTEINASE INHIBITOR 5"/>
    <property type="match status" value="1"/>
</dbReference>
<keyword evidence="1" id="KW-0646">Protease inhibitor</keyword>
<dbReference type="Pfam" id="PF16845">
    <property type="entry name" value="SQAPI"/>
    <property type="match status" value="1"/>
</dbReference>
<accession>A0A834YAF3</accession>
<dbReference type="Proteomes" id="UP000655225">
    <property type="component" value="Unassembled WGS sequence"/>
</dbReference>
<comment type="caution">
    <text evidence="4">The sequence shown here is derived from an EMBL/GenBank/DDBJ whole genome shotgun (WGS) entry which is preliminary data.</text>
</comment>
<dbReference type="SUPFAM" id="SSF54403">
    <property type="entry name" value="Cystatin/monellin"/>
    <property type="match status" value="1"/>
</dbReference>
<dbReference type="EMBL" id="JABCRI010000621">
    <property type="protein sequence ID" value="KAF8369649.1"/>
    <property type="molecule type" value="Genomic_DNA"/>
</dbReference>
<dbReference type="Gene3D" id="3.10.450.10">
    <property type="match status" value="1"/>
</dbReference>
<dbReference type="OMA" id="DICFAEN"/>
<dbReference type="InterPro" id="IPR046350">
    <property type="entry name" value="Cystatin_sf"/>
</dbReference>
<evidence type="ECO:0000256" key="1">
    <source>
        <dbReference type="ARBA" id="ARBA00022690"/>
    </source>
</evidence>
<protein>
    <recommendedName>
        <fullName evidence="3">Cystatin domain-containing protein</fullName>
    </recommendedName>
</protein>
<feature type="domain" description="Cystatin" evidence="3">
    <location>
        <begin position="14"/>
        <end position="102"/>
    </location>
</feature>
<dbReference type="GO" id="GO:0004869">
    <property type="term" value="F:cysteine-type endopeptidase inhibitor activity"/>
    <property type="evidence" value="ECO:0007669"/>
    <property type="project" value="UniProtKB-KW"/>
</dbReference>
<keyword evidence="5" id="KW-1185">Reference proteome</keyword>
<name>A0A834YAF3_TETSI</name>
<sequence length="104" mass="11439">MATVEVNVGNWRTTLTGGWVLIKDVKAPHVLEIGEFAVTEHNKEAKTELKFKSVVMGATEIVNGVKYLLVLAAMDGAVTKYYEAGVYESCMGYKKLTSFKHILG</sequence>
<dbReference type="PANTHER" id="PTHR47364:SF2">
    <property type="entry name" value="CYSTEINE PROTEINASE INHIBITOR 5"/>
    <property type="match status" value="1"/>
</dbReference>
<reference evidence="4 5" key="1">
    <citation type="submission" date="2020-04" db="EMBL/GenBank/DDBJ databases">
        <title>Plant Genome Project.</title>
        <authorList>
            <person name="Zhang R.-G."/>
        </authorList>
    </citation>
    <scope>NUCLEOTIDE SEQUENCE [LARGE SCALE GENOMIC DNA]</scope>
    <source>
        <strain evidence="4">YNK0</strain>
        <tissue evidence="4">Leaf</tissue>
    </source>
</reference>
<evidence type="ECO:0000259" key="3">
    <source>
        <dbReference type="SMART" id="SM00043"/>
    </source>
</evidence>
<proteinExistence type="predicted"/>
<dbReference type="CDD" id="cd00042">
    <property type="entry name" value="CY"/>
    <property type="match status" value="1"/>
</dbReference>
<evidence type="ECO:0000313" key="5">
    <source>
        <dbReference type="Proteomes" id="UP000655225"/>
    </source>
</evidence>